<feature type="chain" id="PRO_5045436134" evidence="7">
    <location>
        <begin position="20"/>
        <end position="440"/>
    </location>
</feature>
<comment type="similarity">
    <text evidence="1 5">Belongs to the peptidase S41A family.</text>
</comment>
<accession>A0ABQ4TLN6</accession>
<dbReference type="InterPro" id="IPR004447">
    <property type="entry name" value="Peptidase_S41A"/>
</dbReference>
<dbReference type="PANTHER" id="PTHR32060">
    <property type="entry name" value="TAIL-SPECIFIC PROTEASE"/>
    <property type="match status" value="1"/>
</dbReference>
<keyword evidence="2 5" id="KW-0645">Protease</keyword>
<evidence type="ECO:0000256" key="6">
    <source>
        <dbReference type="SAM" id="MobiDB-lite"/>
    </source>
</evidence>
<protein>
    <submittedName>
        <fullName evidence="9">Carboxy-terminal processing protease CtpB</fullName>
    </submittedName>
</protein>
<sequence>MRKVSLVLVGAFLGAGVSAVSTQTHLLSGTSAVAASAETYRQLSLFGDVFEKVRTDYVEKPEESKLIETAVNGMLTSLDPHSSYMDAKAFRDMQTTTRGEFGGLGIEVTMEDGLIKVVSPIDDTPASKAGLLANDIITQIDEDQVQGLTLNQAVDKMRGPVNSPVKLKISRKEAKEPLDVTLNRDIIKIRPVRSKVESNDVGYVRLTQFNEQTFDGLKTAIDKLQTDIGNDKLKGYVLDLRNNPGGLLDQAVMVSDAFLDRGEIVSTRGRNPDETQRFSAKVGDLAKGKPIVVLVNGGAASASEIVAGALQDHKRATIMGTRSFGKGSVQSIIPLGGQGALRLTTARYYTPSGRSIQAKGIEPDQEILQEVPDDLKGKDETKGEAGLKGHLKQKDVEERGGSSAYIPPDPAKDKQLIAAVDFLHGIQKGAANVTKPSTPN</sequence>
<dbReference type="Gene3D" id="3.90.226.10">
    <property type="entry name" value="2-enoyl-CoA Hydratase, Chain A, domain 1"/>
    <property type="match status" value="1"/>
</dbReference>
<dbReference type="RefSeq" id="WP_147814618.1">
    <property type="nucleotide sequence ID" value="NZ_BPRA01000012.1"/>
</dbReference>
<evidence type="ECO:0000256" key="7">
    <source>
        <dbReference type="SAM" id="SignalP"/>
    </source>
</evidence>
<dbReference type="GO" id="GO:0006508">
    <property type="term" value="P:proteolysis"/>
    <property type="evidence" value="ECO:0007669"/>
    <property type="project" value="UniProtKB-KW"/>
</dbReference>
<dbReference type="InterPro" id="IPR055210">
    <property type="entry name" value="CtpA/B_N"/>
</dbReference>
<evidence type="ECO:0000313" key="10">
    <source>
        <dbReference type="Proteomes" id="UP001055101"/>
    </source>
</evidence>
<keyword evidence="10" id="KW-1185">Reference proteome</keyword>
<dbReference type="Pfam" id="PF22694">
    <property type="entry name" value="CtpB_N-like"/>
    <property type="match status" value="1"/>
</dbReference>
<comment type="caution">
    <text evidence="9">The sequence shown here is derived from an EMBL/GenBank/DDBJ whole genome shotgun (WGS) entry which is preliminary data.</text>
</comment>
<dbReference type="GO" id="GO:0008233">
    <property type="term" value="F:peptidase activity"/>
    <property type="evidence" value="ECO:0007669"/>
    <property type="project" value="UniProtKB-KW"/>
</dbReference>
<dbReference type="CDD" id="cd07560">
    <property type="entry name" value="Peptidase_S41_CPP"/>
    <property type="match status" value="1"/>
</dbReference>
<feature type="signal peptide" evidence="7">
    <location>
        <begin position="1"/>
        <end position="19"/>
    </location>
</feature>
<evidence type="ECO:0000259" key="8">
    <source>
        <dbReference type="PROSITE" id="PS50106"/>
    </source>
</evidence>
<dbReference type="SMART" id="SM00228">
    <property type="entry name" value="PDZ"/>
    <property type="match status" value="1"/>
</dbReference>
<proteinExistence type="inferred from homology"/>
<feature type="region of interest" description="Disordered" evidence="6">
    <location>
        <begin position="373"/>
        <end position="410"/>
    </location>
</feature>
<dbReference type="SUPFAM" id="SSF50156">
    <property type="entry name" value="PDZ domain-like"/>
    <property type="match status" value="1"/>
</dbReference>
<dbReference type="Gene3D" id="3.30.750.44">
    <property type="match status" value="1"/>
</dbReference>
<feature type="compositionally biased region" description="Basic and acidic residues" evidence="6">
    <location>
        <begin position="373"/>
        <end position="400"/>
    </location>
</feature>
<keyword evidence="4 5" id="KW-0720">Serine protease</keyword>
<name>A0ABQ4TLN6_9HYPH</name>
<dbReference type="InterPro" id="IPR001478">
    <property type="entry name" value="PDZ"/>
</dbReference>
<dbReference type="Pfam" id="PF03572">
    <property type="entry name" value="Peptidase_S41"/>
    <property type="match status" value="1"/>
</dbReference>
<dbReference type="PANTHER" id="PTHR32060:SF30">
    <property type="entry name" value="CARBOXY-TERMINAL PROCESSING PROTEASE CTPA"/>
    <property type="match status" value="1"/>
</dbReference>
<dbReference type="InterPro" id="IPR005151">
    <property type="entry name" value="Tail-specific_protease"/>
</dbReference>
<reference evidence="9" key="1">
    <citation type="journal article" date="2021" name="Front. Microbiol.">
        <title>Comprehensive Comparative Genomics and Phenotyping of Methylobacterium Species.</title>
        <authorList>
            <person name="Alessa O."/>
            <person name="Ogura Y."/>
            <person name="Fujitani Y."/>
            <person name="Takami H."/>
            <person name="Hayashi T."/>
            <person name="Sahin N."/>
            <person name="Tani A."/>
        </authorList>
    </citation>
    <scope>NUCLEOTIDE SEQUENCE</scope>
    <source>
        <strain evidence="9">DSM 23674</strain>
    </source>
</reference>
<evidence type="ECO:0000256" key="4">
    <source>
        <dbReference type="ARBA" id="ARBA00022825"/>
    </source>
</evidence>
<organism evidence="9 10">
    <name type="scientific">Methylobacterium thuringiense</name>
    <dbReference type="NCBI Taxonomy" id="1003091"/>
    <lineage>
        <taxon>Bacteria</taxon>
        <taxon>Pseudomonadati</taxon>
        <taxon>Pseudomonadota</taxon>
        <taxon>Alphaproteobacteria</taxon>
        <taxon>Hyphomicrobiales</taxon>
        <taxon>Methylobacteriaceae</taxon>
        <taxon>Methylobacterium</taxon>
    </lineage>
</organism>
<evidence type="ECO:0000256" key="5">
    <source>
        <dbReference type="RuleBase" id="RU004404"/>
    </source>
</evidence>
<evidence type="ECO:0000256" key="2">
    <source>
        <dbReference type="ARBA" id="ARBA00022670"/>
    </source>
</evidence>
<feature type="domain" description="PDZ" evidence="8">
    <location>
        <begin position="90"/>
        <end position="158"/>
    </location>
</feature>
<dbReference type="SUPFAM" id="SSF52096">
    <property type="entry name" value="ClpP/crotonase"/>
    <property type="match status" value="1"/>
</dbReference>
<dbReference type="InterPro" id="IPR036034">
    <property type="entry name" value="PDZ_sf"/>
</dbReference>
<reference evidence="9" key="2">
    <citation type="submission" date="2021-08" db="EMBL/GenBank/DDBJ databases">
        <authorList>
            <person name="Tani A."/>
            <person name="Ola A."/>
            <person name="Ogura Y."/>
            <person name="Katsura K."/>
            <person name="Hayashi T."/>
        </authorList>
    </citation>
    <scope>NUCLEOTIDE SEQUENCE</scope>
    <source>
        <strain evidence="9">DSM 23674</strain>
    </source>
</reference>
<dbReference type="SMART" id="SM00245">
    <property type="entry name" value="TSPc"/>
    <property type="match status" value="1"/>
</dbReference>
<dbReference type="Pfam" id="PF13180">
    <property type="entry name" value="PDZ_2"/>
    <property type="match status" value="1"/>
</dbReference>
<keyword evidence="3 5" id="KW-0378">Hydrolase</keyword>
<dbReference type="Proteomes" id="UP001055101">
    <property type="component" value="Unassembled WGS sequence"/>
</dbReference>
<gene>
    <name evidence="9" type="primary">ctpB</name>
    <name evidence="9" type="ORF">EKPJFOCH_2779</name>
</gene>
<dbReference type="PROSITE" id="PS50106">
    <property type="entry name" value="PDZ"/>
    <property type="match status" value="1"/>
</dbReference>
<dbReference type="EMBL" id="BPRA01000012">
    <property type="protein sequence ID" value="GJE56278.1"/>
    <property type="molecule type" value="Genomic_DNA"/>
</dbReference>
<dbReference type="InterPro" id="IPR029045">
    <property type="entry name" value="ClpP/crotonase-like_dom_sf"/>
</dbReference>
<evidence type="ECO:0000256" key="3">
    <source>
        <dbReference type="ARBA" id="ARBA00022801"/>
    </source>
</evidence>
<evidence type="ECO:0000313" key="9">
    <source>
        <dbReference type="EMBL" id="GJE56278.1"/>
    </source>
</evidence>
<dbReference type="NCBIfam" id="TIGR00225">
    <property type="entry name" value="prc"/>
    <property type="match status" value="1"/>
</dbReference>
<dbReference type="Gene3D" id="2.30.42.10">
    <property type="match status" value="1"/>
</dbReference>
<dbReference type="CDD" id="cd06782">
    <property type="entry name" value="cpPDZ_CPP-like"/>
    <property type="match status" value="1"/>
</dbReference>
<evidence type="ECO:0000256" key="1">
    <source>
        <dbReference type="ARBA" id="ARBA00009179"/>
    </source>
</evidence>
<keyword evidence="7" id="KW-0732">Signal</keyword>